<evidence type="ECO:0000256" key="16">
    <source>
        <dbReference type="SAM" id="MobiDB-lite"/>
    </source>
</evidence>
<evidence type="ECO:0000313" key="20">
    <source>
        <dbReference type="Proteomes" id="UP000838412"/>
    </source>
</evidence>
<keyword evidence="9" id="KW-0325">Glycoprotein</keyword>
<feature type="transmembrane region" description="Helical" evidence="17">
    <location>
        <begin position="43"/>
        <end position="70"/>
    </location>
</feature>
<dbReference type="PROSITE" id="PS50262">
    <property type="entry name" value="G_PROTEIN_RECEP_F1_2"/>
    <property type="match status" value="1"/>
</dbReference>
<dbReference type="PROSITE" id="PS00237">
    <property type="entry name" value="G_PROTEIN_RECEP_F1_1"/>
    <property type="match status" value="1"/>
</dbReference>
<sequence length="401" mass="45510">MAGRRQNFDFPEGNGSGHSLYNTSYKLHDLLPDNDYLKQTEPVVALFVLFYVLNFCLCIVGNTMVCFVILKMPRMQTVTNYFLLNLAVSDLLVAVFCMPFTLVDNIIRGWPFGDVMCKLTPAVQVVSVAASVFTLVAIAVDRFYSVVHPTEPKFSIRGVQKIVIAVWSLALFIMVPQVLLIEDKTMTLDFFKETLSLHICVETSQLWRKLYTILLFATCYVIPLAVIVLLYIQIGLKVWEKPVPGGQHAPTQVKQASWKRKVKVVKMLLAVVVLFAFSWLPLHTLSLLSDHGFLTLDQRDIINVYVYPIAHWLSYFNSSVNPIIYGYFNENFRNAYKSMMCDSNSGFVPTPYTRTSSRSPALSNRIHSSSPQRRRSVNVQEIQLEVIVTHMVVNNHLAPPS</sequence>
<evidence type="ECO:0000256" key="7">
    <source>
        <dbReference type="ARBA" id="ARBA00023157"/>
    </source>
</evidence>
<dbReference type="PRINTS" id="PR01570">
    <property type="entry name" value="NPFFRECEPTOR"/>
</dbReference>
<evidence type="ECO:0000313" key="19">
    <source>
        <dbReference type="EMBL" id="CAH1246499.1"/>
    </source>
</evidence>
<evidence type="ECO:0000259" key="18">
    <source>
        <dbReference type="PROSITE" id="PS50262"/>
    </source>
</evidence>
<dbReference type="GO" id="GO:0008188">
    <property type="term" value="F:neuropeptide receptor activity"/>
    <property type="evidence" value="ECO:0007669"/>
    <property type="project" value="InterPro"/>
</dbReference>
<evidence type="ECO:0000256" key="10">
    <source>
        <dbReference type="ARBA" id="ARBA00023224"/>
    </source>
</evidence>
<dbReference type="SMART" id="SM01381">
    <property type="entry name" value="7TM_GPCR_Srsx"/>
    <property type="match status" value="1"/>
</dbReference>
<accession>A0A8J9Z3H9</accession>
<evidence type="ECO:0000256" key="17">
    <source>
        <dbReference type="SAM" id="Phobius"/>
    </source>
</evidence>
<evidence type="ECO:0000256" key="3">
    <source>
        <dbReference type="ARBA" id="ARBA00022692"/>
    </source>
</evidence>
<feature type="region of interest" description="Disordered" evidence="16">
    <location>
        <begin position="352"/>
        <end position="375"/>
    </location>
</feature>
<evidence type="ECO:0000256" key="9">
    <source>
        <dbReference type="ARBA" id="ARBA00023180"/>
    </source>
</evidence>
<keyword evidence="6 17" id="KW-0472">Membrane</keyword>
<comment type="function">
    <text evidence="11">Receptor for NPAF (A-18-F-amide) and NPFF (F-8-F-amide) neuropeptides, also known as morphine-modulating peptides. Can also be activated by a variety of naturally occurring or synthetic FMRF-amide like ligands. This receptor mediates its action by association with G proteins that activate a phosphatidylinositol-calcium second messenger system.</text>
</comment>
<dbReference type="InterPro" id="IPR017452">
    <property type="entry name" value="GPCR_Rhodpsn_7TM"/>
</dbReference>
<dbReference type="Pfam" id="PF00001">
    <property type="entry name" value="7tm_1"/>
    <property type="match status" value="1"/>
</dbReference>
<feature type="transmembrane region" description="Helical" evidence="17">
    <location>
        <begin position="162"/>
        <end position="181"/>
    </location>
</feature>
<evidence type="ECO:0000256" key="13">
    <source>
        <dbReference type="ARBA" id="ARBA00075893"/>
    </source>
</evidence>
<name>A0A8J9Z3H9_BRALA</name>
<evidence type="ECO:0000256" key="1">
    <source>
        <dbReference type="ARBA" id="ARBA00004651"/>
    </source>
</evidence>
<proteinExistence type="inferred from homology"/>
<dbReference type="GO" id="GO:0005886">
    <property type="term" value="C:plasma membrane"/>
    <property type="evidence" value="ECO:0007669"/>
    <property type="project" value="UniProtKB-SubCell"/>
</dbReference>
<dbReference type="PANTHER" id="PTHR24241:SF76">
    <property type="entry name" value="NEUROPEPTIDE SIFAMIDE RECEPTOR"/>
    <property type="match status" value="1"/>
</dbReference>
<dbReference type="OrthoDB" id="5975505at2759"/>
<feature type="transmembrane region" description="Helical" evidence="17">
    <location>
        <begin position="122"/>
        <end position="141"/>
    </location>
</feature>
<dbReference type="PRINTS" id="PR00237">
    <property type="entry name" value="GPCRRHODOPSN"/>
</dbReference>
<evidence type="ECO:0000256" key="14">
    <source>
        <dbReference type="ARBA" id="ARBA00082066"/>
    </source>
</evidence>
<keyword evidence="7" id="KW-1015">Disulfide bond</keyword>
<keyword evidence="20" id="KW-1185">Reference proteome</keyword>
<evidence type="ECO:0000256" key="4">
    <source>
        <dbReference type="ARBA" id="ARBA00022989"/>
    </source>
</evidence>
<evidence type="ECO:0000256" key="11">
    <source>
        <dbReference type="ARBA" id="ARBA00025478"/>
    </source>
</evidence>
<dbReference type="GO" id="GO:0042277">
    <property type="term" value="F:peptide binding"/>
    <property type="evidence" value="ECO:0007669"/>
    <property type="project" value="TreeGrafter"/>
</dbReference>
<dbReference type="EMBL" id="OV696700">
    <property type="protein sequence ID" value="CAH1246499.1"/>
    <property type="molecule type" value="Genomic_DNA"/>
</dbReference>
<dbReference type="SUPFAM" id="SSF81321">
    <property type="entry name" value="Family A G protein-coupled receptor-like"/>
    <property type="match status" value="1"/>
</dbReference>
<keyword evidence="4 17" id="KW-1133">Transmembrane helix</keyword>
<dbReference type="InterPro" id="IPR005395">
    <property type="entry name" value="NPFF_rcpt"/>
</dbReference>
<evidence type="ECO:0000256" key="2">
    <source>
        <dbReference type="ARBA" id="ARBA00022475"/>
    </source>
</evidence>
<feature type="transmembrane region" description="Helical" evidence="17">
    <location>
        <begin position="305"/>
        <end position="328"/>
    </location>
</feature>
<comment type="similarity">
    <text evidence="15">Belongs to the G-protein coupled receptor 1 family.</text>
</comment>
<keyword evidence="8 15" id="KW-0675">Receptor</keyword>
<feature type="transmembrane region" description="Helical" evidence="17">
    <location>
        <begin position="82"/>
        <end position="102"/>
    </location>
</feature>
<dbReference type="CDD" id="cd15207">
    <property type="entry name" value="7tmA_NPFFR"/>
    <property type="match status" value="1"/>
</dbReference>
<keyword evidence="2" id="KW-1003">Cell membrane</keyword>
<keyword evidence="10 15" id="KW-0807">Transducer</keyword>
<dbReference type="AlphaFoldDB" id="A0A8J9Z3H9"/>
<feature type="transmembrane region" description="Helical" evidence="17">
    <location>
        <begin position="211"/>
        <end position="232"/>
    </location>
</feature>
<reference evidence="19" key="1">
    <citation type="submission" date="2022-01" db="EMBL/GenBank/DDBJ databases">
        <authorList>
            <person name="Braso-Vives M."/>
        </authorList>
    </citation>
    <scope>NUCLEOTIDE SEQUENCE</scope>
</reference>
<evidence type="ECO:0000256" key="15">
    <source>
        <dbReference type="RuleBase" id="RU000688"/>
    </source>
</evidence>
<dbReference type="InterPro" id="IPR000276">
    <property type="entry name" value="GPCR_Rhodpsn"/>
</dbReference>
<evidence type="ECO:0000256" key="6">
    <source>
        <dbReference type="ARBA" id="ARBA00023136"/>
    </source>
</evidence>
<keyword evidence="3 15" id="KW-0812">Transmembrane</keyword>
<dbReference type="Proteomes" id="UP000838412">
    <property type="component" value="Chromosome 15"/>
</dbReference>
<dbReference type="GO" id="GO:0032870">
    <property type="term" value="P:cellular response to hormone stimulus"/>
    <property type="evidence" value="ECO:0007669"/>
    <property type="project" value="TreeGrafter"/>
</dbReference>
<feature type="transmembrane region" description="Helical" evidence="17">
    <location>
        <begin position="264"/>
        <end position="285"/>
    </location>
</feature>
<evidence type="ECO:0000256" key="8">
    <source>
        <dbReference type="ARBA" id="ARBA00023170"/>
    </source>
</evidence>
<organism evidence="19 20">
    <name type="scientific">Branchiostoma lanceolatum</name>
    <name type="common">Common lancelet</name>
    <name type="synonym">Amphioxus lanceolatum</name>
    <dbReference type="NCBI Taxonomy" id="7740"/>
    <lineage>
        <taxon>Eukaryota</taxon>
        <taxon>Metazoa</taxon>
        <taxon>Chordata</taxon>
        <taxon>Cephalochordata</taxon>
        <taxon>Leptocardii</taxon>
        <taxon>Amphioxiformes</taxon>
        <taxon>Branchiostomatidae</taxon>
        <taxon>Branchiostoma</taxon>
    </lineage>
</organism>
<evidence type="ECO:0000256" key="12">
    <source>
        <dbReference type="ARBA" id="ARBA00074417"/>
    </source>
</evidence>
<dbReference type="FunFam" id="1.20.1070.10:FF:000153">
    <property type="entry name" value="Neuropeptide FF receptor 1"/>
    <property type="match status" value="1"/>
</dbReference>
<dbReference type="PANTHER" id="PTHR24241">
    <property type="entry name" value="NEUROPEPTIDE RECEPTOR-RELATED G-PROTEIN COUPLED RECEPTOR"/>
    <property type="match status" value="1"/>
</dbReference>
<gene>
    <name evidence="19" type="primary">NPFFR2</name>
    <name evidence="19" type="ORF">BLAG_LOCUS8507</name>
</gene>
<feature type="domain" description="G-protein coupled receptors family 1 profile" evidence="18">
    <location>
        <begin position="61"/>
        <end position="325"/>
    </location>
</feature>
<protein>
    <recommendedName>
        <fullName evidence="12">Neuropeptide FF receptor 1</fullName>
    </recommendedName>
    <alternativeName>
        <fullName evidence="14">G-protein coupled receptor 147</fullName>
    </alternativeName>
    <alternativeName>
        <fullName evidence="13">RFamide-related peptide receptor OT7T022</fullName>
    </alternativeName>
</protein>
<keyword evidence="5 15" id="KW-0297">G-protein coupled receptor</keyword>
<evidence type="ECO:0000256" key="5">
    <source>
        <dbReference type="ARBA" id="ARBA00023040"/>
    </source>
</evidence>
<comment type="subcellular location">
    <subcellularLocation>
        <location evidence="1">Cell membrane</location>
        <topology evidence="1">Multi-pass membrane protein</topology>
    </subcellularLocation>
</comment>
<dbReference type="Gene3D" id="1.20.1070.10">
    <property type="entry name" value="Rhodopsin 7-helix transmembrane proteins"/>
    <property type="match status" value="1"/>
</dbReference>